<evidence type="ECO:0000313" key="3">
    <source>
        <dbReference type="Proteomes" id="UP001320831"/>
    </source>
</evidence>
<dbReference type="Pfam" id="PF04230">
    <property type="entry name" value="PS_pyruv_trans"/>
    <property type="match status" value="1"/>
</dbReference>
<reference evidence="2 3" key="1">
    <citation type="submission" date="2022-09" db="EMBL/GenBank/DDBJ databases">
        <title>Chelativorans salina sp. nov., a novel slightly halophilic bacterium isolated from a saline lake sediment enrichment.</title>
        <authorList>
            <person name="Gao L."/>
            <person name="Fang B.-Z."/>
            <person name="Li W.-J."/>
        </authorList>
    </citation>
    <scope>NUCLEOTIDE SEQUENCE [LARGE SCALE GENOMIC DNA]</scope>
    <source>
        <strain evidence="2 3">EGI FJ00035</strain>
    </source>
</reference>
<evidence type="ECO:0000313" key="2">
    <source>
        <dbReference type="EMBL" id="MCT7377830.1"/>
    </source>
</evidence>
<dbReference type="Proteomes" id="UP001320831">
    <property type="component" value="Unassembled WGS sequence"/>
</dbReference>
<keyword evidence="3" id="KW-1185">Reference proteome</keyword>
<accession>A0ABT2LTG3</accession>
<proteinExistence type="predicted"/>
<feature type="domain" description="Polysaccharide pyruvyl transferase" evidence="1">
    <location>
        <begin position="137"/>
        <end position="187"/>
    </location>
</feature>
<comment type="caution">
    <text evidence="2">The sequence shown here is derived from an EMBL/GenBank/DDBJ whole genome shotgun (WGS) entry which is preliminary data.</text>
</comment>
<name>A0ABT2LTG3_9HYPH</name>
<dbReference type="EMBL" id="JAOCZP010000009">
    <property type="protein sequence ID" value="MCT7377830.1"/>
    <property type="molecule type" value="Genomic_DNA"/>
</dbReference>
<evidence type="ECO:0000259" key="1">
    <source>
        <dbReference type="Pfam" id="PF04230"/>
    </source>
</evidence>
<sequence length="310" mass="34188">MKLTYFQCKILNFGDDLNAYVWPRLLEEGFFDEDERELFIGIGSILYDSYPREALKIVVGSGYGGYTGPPNVHDGSWELAFVRGPRTADILKIPREKVITDGAVLLRAVELPQPAPETPVIFIPHFQSLDRGNWQETCALAGIRFVDPSSNVETVLSEIQGARLVITESMHGAIVADALRTPWVAVTPIAKIHRFKWTDWAESLEIPLRAHALFPSTTREAWSALSGGQGAGRRSRSFDRSVVARPFNLALKHAAARSLQRLAEQEPQLSADTTIARATERAVAAVEAVRLRHLKSENLMPDGAHSPGAA</sequence>
<protein>
    <submittedName>
        <fullName evidence="2">Polysaccharide pyruvyl transferase family protein</fullName>
    </submittedName>
</protein>
<dbReference type="RefSeq" id="WP_260906524.1">
    <property type="nucleotide sequence ID" value="NZ_JAOCZP010000009.1"/>
</dbReference>
<dbReference type="GO" id="GO:0016740">
    <property type="term" value="F:transferase activity"/>
    <property type="evidence" value="ECO:0007669"/>
    <property type="project" value="UniProtKB-KW"/>
</dbReference>
<gene>
    <name evidence="2" type="ORF">N5A92_22670</name>
</gene>
<keyword evidence="2" id="KW-0808">Transferase</keyword>
<organism evidence="2 3">
    <name type="scientific">Chelativorans salis</name>
    <dbReference type="NCBI Taxonomy" id="2978478"/>
    <lineage>
        <taxon>Bacteria</taxon>
        <taxon>Pseudomonadati</taxon>
        <taxon>Pseudomonadota</taxon>
        <taxon>Alphaproteobacteria</taxon>
        <taxon>Hyphomicrobiales</taxon>
        <taxon>Phyllobacteriaceae</taxon>
        <taxon>Chelativorans</taxon>
    </lineage>
</organism>
<dbReference type="InterPro" id="IPR007345">
    <property type="entry name" value="Polysacch_pyruvyl_Trfase"/>
</dbReference>